<sequence length="110" mass="12770">MTLLAISREPGSFCNEALYRLFLPYFNVLIRSHGSDSMFTRNLWFLTLGQSNQTLKLQMKNKLLTVLDLGNVLQLCVEKILFQKFFFIMLMLIACLNLLAQIDAVCRFEK</sequence>
<accession>A0A0V1MR72</accession>
<name>A0A0V1MR72_9BILA</name>
<reference evidence="2 3" key="1">
    <citation type="submission" date="2015-01" db="EMBL/GenBank/DDBJ databases">
        <title>Evolution of Trichinella species and genotypes.</title>
        <authorList>
            <person name="Korhonen P.K."/>
            <person name="Edoardo P."/>
            <person name="Giuseppe L.R."/>
            <person name="Gasser R.B."/>
        </authorList>
    </citation>
    <scope>NUCLEOTIDE SEQUENCE [LARGE SCALE GENOMIC DNA]</scope>
    <source>
        <strain evidence="2">ISS1980</strain>
    </source>
</reference>
<evidence type="ECO:0000313" key="3">
    <source>
        <dbReference type="Proteomes" id="UP000054843"/>
    </source>
</evidence>
<keyword evidence="3" id="KW-1185">Reference proteome</keyword>
<comment type="caution">
    <text evidence="2">The sequence shown here is derived from an EMBL/GenBank/DDBJ whole genome shotgun (WGS) entry which is preliminary data.</text>
</comment>
<evidence type="ECO:0000313" key="2">
    <source>
        <dbReference type="EMBL" id="KRZ74299.1"/>
    </source>
</evidence>
<proteinExistence type="predicted"/>
<organism evidence="2 3">
    <name type="scientific">Trichinella papuae</name>
    <dbReference type="NCBI Taxonomy" id="268474"/>
    <lineage>
        <taxon>Eukaryota</taxon>
        <taxon>Metazoa</taxon>
        <taxon>Ecdysozoa</taxon>
        <taxon>Nematoda</taxon>
        <taxon>Enoplea</taxon>
        <taxon>Dorylaimia</taxon>
        <taxon>Trichinellida</taxon>
        <taxon>Trichinellidae</taxon>
        <taxon>Trichinella</taxon>
    </lineage>
</organism>
<keyword evidence="1" id="KW-1133">Transmembrane helix</keyword>
<dbReference type="Proteomes" id="UP000054843">
    <property type="component" value="Unassembled WGS sequence"/>
</dbReference>
<protein>
    <submittedName>
        <fullName evidence="2">Uncharacterized protein</fullName>
    </submittedName>
</protein>
<dbReference type="EMBL" id="JYDO01000052">
    <property type="protein sequence ID" value="KRZ74299.1"/>
    <property type="molecule type" value="Genomic_DNA"/>
</dbReference>
<gene>
    <name evidence="2" type="ORF">T10_13629</name>
</gene>
<keyword evidence="1" id="KW-0472">Membrane</keyword>
<feature type="transmembrane region" description="Helical" evidence="1">
    <location>
        <begin position="80"/>
        <end position="100"/>
    </location>
</feature>
<dbReference type="AlphaFoldDB" id="A0A0V1MR72"/>
<keyword evidence="1" id="KW-0812">Transmembrane</keyword>
<evidence type="ECO:0000256" key="1">
    <source>
        <dbReference type="SAM" id="Phobius"/>
    </source>
</evidence>